<sequence>MGIPSLPKRIPEISVCIDFDASNVLRVFTGVVSPHTHQPVMLFLKVRMPTVDDGHGWCAEALVKMYGSDV</sequence>
<comment type="caution">
    <text evidence="1">The sequence shown here is derived from an EMBL/GenBank/DDBJ whole genome shotgun (WGS) entry which is preliminary data.</text>
</comment>
<evidence type="ECO:0000313" key="1">
    <source>
        <dbReference type="EMBL" id="KAF6168286.1"/>
    </source>
</evidence>
<accession>A0A7J7NMC5</accession>
<keyword evidence="2" id="KW-1185">Reference proteome</keyword>
<gene>
    <name evidence="1" type="ORF">GIB67_014521</name>
</gene>
<dbReference type="Proteomes" id="UP000541444">
    <property type="component" value="Unassembled WGS sequence"/>
</dbReference>
<name>A0A7J7NMC5_9MAGN</name>
<dbReference type="AlphaFoldDB" id="A0A7J7NMC5"/>
<evidence type="ECO:0000313" key="2">
    <source>
        <dbReference type="Proteomes" id="UP000541444"/>
    </source>
</evidence>
<proteinExistence type="predicted"/>
<dbReference type="EMBL" id="JACGCM010000698">
    <property type="protein sequence ID" value="KAF6168286.1"/>
    <property type="molecule type" value="Genomic_DNA"/>
</dbReference>
<organism evidence="1 2">
    <name type="scientific">Kingdonia uniflora</name>
    <dbReference type="NCBI Taxonomy" id="39325"/>
    <lineage>
        <taxon>Eukaryota</taxon>
        <taxon>Viridiplantae</taxon>
        <taxon>Streptophyta</taxon>
        <taxon>Embryophyta</taxon>
        <taxon>Tracheophyta</taxon>
        <taxon>Spermatophyta</taxon>
        <taxon>Magnoliopsida</taxon>
        <taxon>Ranunculales</taxon>
        <taxon>Circaeasteraceae</taxon>
        <taxon>Kingdonia</taxon>
    </lineage>
</organism>
<protein>
    <submittedName>
        <fullName evidence="1">Uncharacterized protein</fullName>
    </submittedName>
</protein>
<dbReference type="OrthoDB" id="1421792at2759"/>
<reference evidence="1 2" key="1">
    <citation type="journal article" date="2020" name="IScience">
        <title>Genome Sequencing of the Endangered Kingdonia uniflora (Circaeasteraceae, Ranunculales) Reveals Potential Mechanisms of Evolutionary Specialization.</title>
        <authorList>
            <person name="Sun Y."/>
            <person name="Deng T."/>
            <person name="Zhang A."/>
            <person name="Moore M.J."/>
            <person name="Landis J.B."/>
            <person name="Lin N."/>
            <person name="Zhang H."/>
            <person name="Zhang X."/>
            <person name="Huang J."/>
            <person name="Zhang X."/>
            <person name="Sun H."/>
            <person name="Wang H."/>
        </authorList>
    </citation>
    <scope>NUCLEOTIDE SEQUENCE [LARGE SCALE GENOMIC DNA]</scope>
    <source>
        <strain evidence="1">TB1705</strain>
        <tissue evidence="1">Leaf</tissue>
    </source>
</reference>